<dbReference type="AlphaFoldDB" id="A0A2T4TWK1"/>
<keyword evidence="4" id="KW-1185">Reference proteome</keyword>
<keyword evidence="2" id="KW-0812">Transmembrane</keyword>
<evidence type="ECO:0000256" key="2">
    <source>
        <dbReference type="SAM" id="Phobius"/>
    </source>
</evidence>
<dbReference type="RefSeq" id="WP_107562960.1">
    <property type="nucleotide sequence ID" value="NZ_NVQC01000023.1"/>
</dbReference>
<keyword evidence="2" id="KW-0472">Membrane</keyword>
<reference evidence="4" key="2">
    <citation type="journal article" date="2018" name="Environ. Microbiol.">
        <title>Bloom of a denitrifying methanotroph, 'Candidatus Methylomirabilis limnetica', in a deep stratified lake.</title>
        <authorList>
            <person name="Graf J.S."/>
            <person name="Mayr M.J."/>
            <person name="Marchant H.K."/>
            <person name="Tienken D."/>
            <person name="Hach P.F."/>
            <person name="Brand A."/>
            <person name="Schubert C.J."/>
            <person name="Kuypers M.M."/>
            <person name="Milucka J."/>
        </authorList>
    </citation>
    <scope>NUCLEOTIDE SEQUENCE [LARGE SCALE GENOMIC DNA]</scope>
    <source>
        <strain evidence="4">Zug</strain>
    </source>
</reference>
<proteinExistence type="predicted"/>
<feature type="transmembrane region" description="Helical" evidence="2">
    <location>
        <begin position="20"/>
        <end position="43"/>
    </location>
</feature>
<feature type="region of interest" description="Disordered" evidence="1">
    <location>
        <begin position="271"/>
        <end position="290"/>
    </location>
</feature>
<evidence type="ECO:0000256" key="1">
    <source>
        <dbReference type="SAM" id="MobiDB-lite"/>
    </source>
</evidence>
<protein>
    <submittedName>
        <fullName evidence="3">Uncharacterized protein</fullName>
    </submittedName>
</protein>
<gene>
    <name evidence="3" type="ORF">CLG94_09425</name>
</gene>
<accession>A0A2T4TWK1</accession>
<dbReference type="EMBL" id="NVQC01000023">
    <property type="protein sequence ID" value="PTL35480.1"/>
    <property type="molecule type" value="Genomic_DNA"/>
</dbReference>
<evidence type="ECO:0000313" key="3">
    <source>
        <dbReference type="EMBL" id="PTL35480.1"/>
    </source>
</evidence>
<organism evidence="3 4">
    <name type="scientific">Candidatus Methylomirabilis limnetica</name>
    <dbReference type="NCBI Taxonomy" id="2033718"/>
    <lineage>
        <taxon>Bacteria</taxon>
        <taxon>Candidatus Methylomirabilota</taxon>
        <taxon>Candidatus Methylomirabilia</taxon>
        <taxon>Candidatus Methylomirabilales</taxon>
        <taxon>Candidatus Methylomirabilaceae</taxon>
        <taxon>Candidatus Methylomirabilis</taxon>
    </lineage>
</organism>
<comment type="caution">
    <text evidence="3">The sequence shown here is derived from an EMBL/GenBank/DDBJ whole genome shotgun (WGS) entry which is preliminary data.</text>
</comment>
<sequence>MRNLGRKVRDETKLSDAMQLVSAALVIMLAVMTTAIHTAYAFAPAGAKATLSVDYVYESVGKKQDINDLREWRSKRSVSLVADLASQSPTPLPTMQALDAAQTAELDKQAGQMGKMVTEMAPMTADIGKIMAKCGGVENLDEKCMEREIKNMGTALAGTKKGDAMIKTGKETAQAVQPGASRYQVRYATAQKGSYAIDETAHSVLADPICQPTLRCTRNQAHKGSGTVPPRSATARDVGLFYAVEVDTAKNTLTVALPVPLLPLPYTETITTNEPDGARDTPTPKGPQPKQLVFRTSADGNNKPFTVALKGGCRSQAGEQVVVLKGEFGDAGIAHRTLALQRAVTAVHRARKHKIKGARIKGTINGARVESAGLGLSITFFA</sequence>
<name>A0A2T4TWK1_9BACT</name>
<evidence type="ECO:0000313" key="4">
    <source>
        <dbReference type="Proteomes" id="UP000241436"/>
    </source>
</evidence>
<reference evidence="3 4" key="1">
    <citation type="submission" date="2017-09" db="EMBL/GenBank/DDBJ databases">
        <title>Bloom of a denitrifying methanotroph, Candidatus Methylomirabilis limnetica, in a deep stratified lake.</title>
        <authorList>
            <person name="Graf J.S."/>
            <person name="Marchant H.K."/>
            <person name="Tienken D."/>
            <person name="Hach P.F."/>
            <person name="Brand A."/>
            <person name="Schubert C.J."/>
            <person name="Kuypers M.M."/>
            <person name="Milucka J."/>
        </authorList>
    </citation>
    <scope>NUCLEOTIDE SEQUENCE [LARGE SCALE GENOMIC DNA]</scope>
    <source>
        <strain evidence="3 4">Zug</strain>
    </source>
</reference>
<keyword evidence="2" id="KW-1133">Transmembrane helix</keyword>
<dbReference type="Proteomes" id="UP000241436">
    <property type="component" value="Unassembled WGS sequence"/>
</dbReference>